<proteinExistence type="predicted"/>
<dbReference type="AlphaFoldDB" id="A0AAU7VTF3"/>
<dbReference type="EMBL" id="CP158357">
    <property type="protein sequence ID" value="XBX77456.1"/>
    <property type="molecule type" value="Genomic_DNA"/>
</dbReference>
<dbReference type="InterPro" id="IPR006311">
    <property type="entry name" value="TAT_signal"/>
</dbReference>
<protein>
    <submittedName>
        <fullName evidence="1">Heparin lyase I family protein</fullName>
    </submittedName>
</protein>
<name>A0AAU7VTF3_9MICO</name>
<dbReference type="GO" id="GO:0016829">
    <property type="term" value="F:lyase activity"/>
    <property type="evidence" value="ECO:0007669"/>
    <property type="project" value="UniProtKB-KW"/>
</dbReference>
<dbReference type="InterPro" id="IPR025975">
    <property type="entry name" value="Polysacc_lyase"/>
</dbReference>
<dbReference type="Gene3D" id="2.60.120.200">
    <property type="match status" value="1"/>
</dbReference>
<dbReference type="PROSITE" id="PS51318">
    <property type="entry name" value="TAT"/>
    <property type="match status" value="1"/>
</dbReference>
<dbReference type="Pfam" id="PF14099">
    <property type="entry name" value="Polysacc_lyase"/>
    <property type="match status" value="1"/>
</dbReference>
<sequence>MTNDGVSQTDRHALDRFVIDRRTLLLAGGAAALATTFAVAGRPASASAACEALVHQDGFATPSAGNWTGRIFDGDSAALAAADLWSDQTLFPPARYAIVPDPAGSGRPVMRFTVPADQTSYRAEIARKQFAPGRYRYGVSHYIPTDYVPYEYGTLLAQWHGFTLPDGRATNPPLALVLDGAPTPAWEFHTYELLPDLTTRLTRHPLPVPVAYGRWNDWTFDISWSTPSTPGRVIITHGGSTVLDISGDNNYHQQWPPYFQTGIYRSSWRTGGYPAQPDLQIYHRGITVHDLTGCAAG</sequence>
<keyword evidence="1" id="KW-0456">Lyase</keyword>
<reference evidence="1" key="1">
    <citation type="submission" date="2024-06" db="EMBL/GenBank/DDBJ databases">
        <title>Draft genome sequence of Microbacterium sp. strain A8/3-1, isolated from Oxytropis tragacanthoides Fisch. ex DC. Root nodules in the Altai region of Russia.</title>
        <authorList>
            <person name="Sazanova A."/>
            <person name="Guro P."/>
            <person name="Kuznetsova I."/>
            <person name="Belimov A."/>
            <person name="Safronova V."/>
        </authorList>
    </citation>
    <scope>NUCLEOTIDE SEQUENCE</scope>
    <source>
        <strain evidence="1">A8/3-1</strain>
    </source>
</reference>
<evidence type="ECO:0000313" key="1">
    <source>
        <dbReference type="EMBL" id="XBX77456.1"/>
    </source>
</evidence>
<accession>A0AAU7VTF3</accession>
<gene>
    <name evidence="1" type="ORF">ABS642_16295</name>
</gene>
<organism evidence="1">
    <name type="scientific">Microbacterium sp. A8/3-1</name>
    <dbReference type="NCBI Taxonomy" id="3160749"/>
    <lineage>
        <taxon>Bacteria</taxon>
        <taxon>Bacillati</taxon>
        <taxon>Actinomycetota</taxon>
        <taxon>Actinomycetes</taxon>
        <taxon>Micrococcales</taxon>
        <taxon>Microbacteriaceae</taxon>
        <taxon>Microbacterium</taxon>
    </lineage>
</organism>
<dbReference type="RefSeq" id="WP_350350938.1">
    <property type="nucleotide sequence ID" value="NZ_CP158357.1"/>
</dbReference>